<dbReference type="InterPro" id="IPR010987">
    <property type="entry name" value="Glutathione-S-Trfase_C-like"/>
</dbReference>
<dbReference type="Pfam" id="PF13410">
    <property type="entry name" value="GST_C_2"/>
    <property type="match status" value="1"/>
</dbReference>
<evidence type="ECO:0000259" key="2">
    <source>
        <dbReference type="PROSITE" id="PS50405"/>
    </source>
</evidence>
<dbReference type="PANTHER" id="PTHR44051">
    <property type="entry name" value="GLUTATHIONE S-TRANSFERASE-RELATED"/>
    <property type="match status" value="1"/>
</dbReference>
<dbReference type="PANTHER" id="PTHR44051:SF8">
    <property type="entry name" value="GLUTATHIONE S-TRANSFERASE GSTA"/>
    <property type="match status" value="1"/>
</dbReference>
<dbReference type="PROSITE" id="PS50404">
    <property type="entry name" value="GST_NTER"/>
    <property type="match status" value="1"/>
</dbReference>
<dbReference type="RefSeq" id="WP_150494932.1">
    <property type="nucleotide sequence ID" value="NZ_BMFA01000002.1"/>
</dbReference>
<dbReference type="CDD" id="cd03046">
    <property type="entry name" value="GST_N_GTT1_like"/>
    <property type="match status" value="1"/>
</dbReference>
<dbReference type="InterPro" id="IPR004045">
    <property type="entry name" value="Glutathione_S-Trfase_N"/>
</dbReference>
<dbReference type="SUPFAM" id="SSF52833">
    <property type="entry name" value="Thioredoxin-like"/>
    <property type="match status" value="1"/>
</dbReference>
<dbReference type="EMBL" id="BMFA01000002">
    <property type="protein sequence ID" value="GGB39972.1"/>
    <property type="molecule type" value="Genomic_DNA"/>
</dbReference>
<evidence type="ECO:0000313" key="4">
    <source>
        <dbReference type="Proteomes" id="UP000605148"/>
    </source>
</evidence>
<dbReference type="Gene3D" id="3.40.30.10">
    <property type="entry name" value="Glutaredoxin"/>
    <property type="match status" value="1"/>
</dbReference>
<reference evidence="3" key="2">
    <citation type="submission" date="2020-09" db="EMBL/GenBank/DDBJ databases">
        <authorList>
            <person name="Sun Q."/>
            <person name="Zhou Y."/>
        </authorList>
    </citation>
    <scope>NUCLEOTIDE SEQUENCE</scope>
    <source>
        <strain evidence="3">CGMCC 1.12426</strain>
    </source>
</reference>
<dbReference type="Gene3D" id="1.20.1050.10">
    <property type="match status" value="1"/>
</dbReference>
<gene>
    <name evidence="3" type="ORF">GCM10011316_10010</name>
</gene>
<protein>
    <submittedName>
        <fullName evidence="3">Glutathione S-transferase</fullName>
    </submittedName>
</protein>
<dbReference type="InterPro" id="IPR036282">
    <property type="entry name" value="Glutathione-S-Trfase_C_sf"/>
</dbReference>
<organism evidence="3 4">
    <name type="scientific">Roseibium aquae</name>
    <dbReference type="NCBI Taxonomy" id="1323746"/>
    <lineage>
        <taxon>Bacteria</taxon>
        <taxon>Pseudomonadati</taxon>
        <taxon>Pseudomonadota</taxon>
        <taxon>Alphaproteobacteria</taxon>
        <taxon>Hyphomicrobiales</taxon>
        <taxon>Stappiaceae</taxon>
        <taxon>Roseibium</taxon>
    </lineage>
</organism>
<reference evidence="3" key="1">
    <citation type="journal article" date="2014" name="Int. J. Syst. Evol. Microbiol.">
        <title>Complete genome sequence of Corynebacterium casei LMG S-19264T (=DSM 44701T), isolated from a smear-ripened cheese.</title>
        <authorList>
            <consortium name="US DOE Joint Genome Institute (JGI-PGF)"/>
            <person name="Walter F."/>
            <person name="Albersmeier A."/>
            <person name="Kalinowski J."/>
            <person name="Ruckert C."/>
        </authorList>
    </citation>
    <scope>NUCLEOTIDE SEQUENCE</scope>
    <source>
        <strain evidence="3">CGMCC 1.12426</strain>
    </source>
</reference>
<comment type="caution">
    <text evidence="3">The sequence shown here is derived from an EMBL/GenBank/DDBJ whole genome shotgun (WGS) entry which is preliminary data.</text>
</comment>
<sequence length="201" mass="22290">MYKIIGFPRSRAMRVMWLLEELEQPYEIDPAKPHSEAITAVNPSGKVPALVDGGAVLTESVAICTYLADKHGQFTFPAGTLERARQDAFTQFAVDVLEGALWTAAKNSFVHPETLRVPEIKRLCKAEFSAGLEHLGRMLGQGPYVMGETFTLPDIILGHCGGWAVTAKFDLPKDGPVYDYFKRLRARPAYRAMMDKVMAAE</sequence>
<feature type="domain" description="GST C-terminal" evidence="2">
    <location>
        <begin position="79"/>
        <end position="201"/>
    </location>
</feature>
<dbReference type="Proteomes" id="UP000605148">
    <property type="component" value="Unassembled WGS sequence"/>
</dbReference>
<evidence type="ECO:0000313" key="3">
    <source>
        <dbReference type="EMBL" id="GGB39972.1"/>
    </source>
</evidence>
<dbReference type="InterPro" id="IPR040079">
    <property type="entry name" value="Glutathione_S-Trfase"/>
</dbReference>
<name>A0A916TCN9_9HYPH</name>
<feature type="domain" description="GST N-terminal" evidence="1">
    <location>
        <begin position="1"/>
        <end position="75"/>
    </location>
</feature>
<dbReference type="SFLD" id="SFLDG01150">
    <property type="entry name" value="Main.1:_Beta-like"/>
    <property type="match status" value="1"/>
</dbReference>
<proteinExistence type="predicted"/>
<dbReference type="SFLD" id="SFLDG00358">
    <property type="entry name" value="Main_(cytGST)"/>
    <property type="match status" value="1"/>
</dbReference>
<dbReference type="Pfam" id="PF13417">
    <property type="entry name" value="GST_N_3"/>
    <property type="match status" value="1"/>
</dbReference>
<dbReference type="AlphaFoldDB" id="A0A916TCN9"/>
<dbReference type="InterPro" id="IPR036249">
    <property type="entry name" value="Thioredoxin-like_sf"/>
</dbReference>
<accession>A0A916TCN9</accession>
<dbReference type="PROSITE" id="PS50405">
    <property type="entry name" value="GST_CTER"/>
    <property type="match status" value="1"/>
</dbReference>
<keyword evidence="4" id="KW-1185">Reference proteome</keyword>
<dbReference type="SFLD" id="SFLDS00019">
    <property type="entry name" value="Glutathione_Transferase_(cytos"/>
    <property type="match status" value="1"/>
</dbReference>
<evidence type="ECO:0000259" key="1">
    <source>
        <dbReference type="PROSITE" id="PS50404"/>
    </source>
</evidence>
<dbReference type="SUPFAM" id="SSF47616">
    <property type="entry name" value="GST C-terminal domain-like"/>
    <property type="match status" value="1"/>
</dbReference>
<dbReference type="OrthoDB" id="9810080at2"/>